<feature type="transmembrane region" description="Helical" evidence="1">
    <location>
        <begin position="75"/>
        <end position="96"/>
    </location>
</feature>
<keyword evidence="1" id="KW-0812">Transmembrane</keyword>
<keyword evidence="1" id="KW-0472">Membrane</keyword>
<gene>
    <name evidence="2" type="ORF">DFR24_1881</name>
</gene>
<evidence type="ECO:0000313" key="2">
    <source>
        <dbReference type="EMBL" id="TDU32483.1"/>
    </source>
</evidence>
<dbReference type="AlphaFoldDB" id="A0A4S3KAN7"/>
<organism evidence="2 3">
    <name type="scientific">Panacagrimonas perspica</name>
    <dbReference type="NCBI Taxonomy" id="381431"/>
    <lineage>
        <taxon>Bacteria</taxon>
        <taxon>Pseudomonadati</taxon>
        <taxon>Pseudomonadota</taxon>
        <taxon>Gammaproteobacteria</taxon>
        <taxon>Nevskiales</taxon>
        <taxon>Nevskiaceae</taxon>
        <taxon>Panacagrimonas</taxon>
    </lineage>
</organism>
<feature type="transmembrane region" description="Helical" evidence="1">
    <location>
        <begin position="43"/>
        <end position="68"/>
    </location>
</feature>
<sequence length="98" mass="10569">MRALLILDAALFALAGTLAVVLGVVLILYSFHTELSATVTTDMSSVAVVMGIFTVLTLFTGVAFWSLLRKATWRWWAQAGAAVSLVFGSLMLYRVLTA</sequence>
<keyword evidence="3" id="KW-1185">Reference proteome</keyword>
<accession>A0A4S3KAN7</accession>
<dbReference type="RefSeq" id="WP_133880975.1">
    <property type="nucleotide sequence ID" value="NZ_MWIN01000001.1"/>
</dbReference>
<evidence type="ECO:0000256" key="1">
    <source>
        <dbReference type="SAM" id="Phobius"/>
    </source>
</evidence>
<reference evidence="2 3" key="1">
    <citation type="submission" date="2019-03" db="EMBL/GenBank/DDBJ databases">
        <title>Genomic Encyclopedia of Type Strains, Phase IV (KMG-IV): sequencing the most valuable type-strain genomes for metagenomic binning, comparative biology and taxonomic classification.</title>
        <authorList>
            <person name="Goeker M."/>
        </authorList>
    </citation>
    <scope>NUCLEOTIDE SEQUENCE [LARGE SCALE GENOMIC DNA]</scope>
    <source>
        <strain evidence="2 3">DSM 26377</strain>
    </source>
</reference>
<protein>
    <submittedName>
        <fullName evidence="2">Uncharacterized protein</fullName>
    </submittedName>
</protein>
<name>A0A4S3KAN7_9GAMM</name>
<keyword evidence="1" id="KW-1133">Transmembrane helix</keyword>
<evidence type="ECO:0000313" key="3">
    <source>
        <dbReference type="Proteomes" id="UP000295341"/>
    </source>
</evidence>
<dbReference type="Proteomes" id="UP000295341">
    <property type="component" value="Unassembled WGS sequence"/>
</dbReference>
<comment type="caution">
    <text evidence="2">The sequence shown here is derived from an EMBL/GenBank/DDBJ whole genome shotgun (WGS) entry which is preliminary data.</text>
</comment>
<proteinExistence type="predicted"/>
<dbReference type="EMBL" id="SOBT01000008">
    <property type="protein sequence ID" value="TDU32483.1"/>
    <property type="molecule type" value="Genomic_DNA"/>
</dbReference>